<evidence type="ECO:0000256" key="1">
    <source>
        <dbReference type="ARBA" id="ARBA00008857"/>
    </source>
</evidence>
<dbReference type="Gene3D" id="3.30.160.390">
    <property type="entry name" value="Integrase, DNA-binding domain"/>
    <property type="match status" value="1"/>
</dbReference>
<dbReference type="InterPro" id="IPR050808">
    <property type="entry name" value="Phage_Integrase"/>
</dbReference>
<dbReference type="InterPro" id="IPR002104">
    <property type="entry name" value="Integrase_catalytic"/>
</dbReference>
<evidence type="ECO:0000256" key="3">
    <source>
        <dbReference type="ARBA" id="ARBA00023125"/>
    </source>
</evidence>
<dbReference type="Gene3D" id="1.10.443.10">
    <property type="entry name" value="Intergrase catalytic core"/>
    <property type="match status" value="1"/>
</dbReference>
<dbReference type="Gene3D" id="1.10.150.130">
    <property type="match status" value="1"/>
</dbReference>
<evidence type="ECO:0000313" key="9">
    <source>
        <dbReference type="Proteomes" id="UP000028680"/>
    </source>
</evidence>
<dbReference type="CDD" id="cd00801">
    <property type="entry name" value="INT_P4_C"/>
    <property type="match status" value="1"/>
</dbReference>
<gene>
    <name evidence="8" type="ORF">RCA23_c11910</name>
</gene>
<dbReference type="KEGG" id="ptp:RCA23_c11910"/>
<reference evidence="8 9" key="1">
    <citation type="journal article" date="2014" name="ISME J.">
        <title>Adaptation of an abundant Roseobacter RCA organism to pelagic systems revealed by genomic and transcriptomic analyses.</title>
        <authorList>
            <person name="Voget S."/>
            <person name="Wemheuer B."/>
            <person name="Brinkhoff T."/>
            <person name="Vollmers J."/>
            <person name="Dietrich S."/>
            <person name="Giebel H.A."/>
            <person name="Beardsley C."/>
            <person name="Sardemann C."/>
            <person name="Bakenhus I."/>
            <person name="Billerbeck S."/>
            <person name="Daniel R."/>
            <person name="Simon M."/>
        </authorList>
    </citation>
    <scope>NUCLEOTIDE SEQUENCE [LARGE SCALE GENOMIC DNA]</scope>
    <source>
        <strain evidence="8 9">RCA23</strain>
    </source>
</reference>
<feature type="domain" description="Tyr recombinase" evidence="6">
    <location>
        <begin position="201"/>
        <end position="382"/>
    </location>
</feature>
<keyword evidence="3 5" id="KW-0238">DNA-binding</keyword>
<dbReference type="GO" id="GO:0015074">
    <property type="term" value="P:DNA integration"/>
    <property type="evidence" value="ECO:0007669"/>
    <property type="project" value="UniProtKB-KW"/>
</dbReference>
<evidence type="ECO:0000256" key="5">
    <source>
        <dbReference type="PROSITE-ProRule" id="PRU01248"/>
    </source>
</evidence>
<keyword evidence="9" id="KW-1185">Reference proteome</keyword>
<dbReference type="PROSITE" id="PS51898">
    <property type="entry name" value="TYR_RECOMBINASE"/>
    <property type="match status" value="1"/>
</dbReference>
<dbReference type="GO" id="GO:0003677">
    <property type="term" value="F:DNA binding"/>
    <property type="evidence" value="ECO:0007669"/>
    <property type="project" value="UniProtKB-UniRule"/>
</dbReference>
<evidence type="ECO:0000256" key="2">
    <source>
        <dbReference type="ARBA" id="ARBA00022908"/>
    </source>
</evidence>
<dbReference type="InterPro" id="IPR044068">
    <property type="entry name" value="CB"/>
</dbReference>
<accession>A0AAN0RID9</accession>
<dbReference type="PANTHER" id="PTHR30629:SF2">
    <property type="entry name" value="PROPHAGE INTEGRASE INTS-RELATED"/>
    <property type="match status" value="1"/>
</dbReference>
<sequence>MSKLSVRLIETIKPTAKRQRVPDAVVQGLSLVVQPAGKKLFQYRYRFNNKDKSVSLGTVPAMSLKEARDKAVDFRRMLDNDIDPLHTKRQQRAVKVATVADLTISTLLARYDREKLSQLRSRTNALTFLREFRSEFGELEINNFTKQHFTALTGRFAREGKGTKANRVHTHIKTFYNWAIGQGIVETSPCDRVPKPYIEQSKERFLLDNEIKLFWEATGGDLEPWGYLYRFLLLTGQRLNEAAYMTDMEVRQGYHWHLSAQRTKNKLRHDVFLPRQAVEIINRDTRIAGQGDFVFTTTGDGAVRSFDKPNKRLRAKMNELAGRDLEHFTPHDLRRTCETGLAMLGTPQPIIDRITNHVTGRGMSRVYNMYDYRDEKLAAIQKWADHVEGVVS</sequence>
<dbReference type="RefSeq" id="WP_044049553.1">
    <property type="nucleotide sequence ID" value="NZ_CP003984.1"/>
</dbReference>
<proteinExistence type="inferred from homology"/>
<dbReference type="InterPro" id="IPR038488">
    <property type="entry name" value="Integrase_DNA-bd_sf"/>
</dbReference>
<dbReference type="PROSITE" id="PS51900">
    <property type="entry name" value="CB"/>
    <property type="match status" value="1"/>
</dbReference>
<evidence type="ECO:0000259" key="6">
    <source>
        <dbReference type="PROSITE" id="PS51898"/>
    </source>
</evidence>
<comment type="similarity">
    <text evidence="1">Belongs to the 'phage' integrase family.</text>
</comment>
<organism evidence="8 9">
    <name type="scientific">Planktomarina temperata RCA23</name>
    <dbReference type="NCBI Taxonomy" id="666509"/>
    <lineage>
        <taxon>Bacteria</taxon>
        <taxon>Pseudomonadati</taxon>
        <taxon>Pseudomonadota</taxon>
        <taxon>Alphaproteobacteria</taxon>
        <taxon>Rhodobacterales</taxon>
        <taxon>Paracoccaceae</taxon>
        <taxon>Planktomarina</taxon>
    </lineage>
</organism>
<dbReference type="InterPro" id="IPR025166">
    <property type="entry name" value="Integrase_DNA_bind_dom"/>
</dbReference>
<dbReference type="AlphaFoldDB" id="A0AAN0RID9"/>
<dbReference type="InterPro" id="IPR010998">
    <property type="entry name" value="Integrase_recombinase_N"/>
</dbReference>
<dbReference type="Proteomes" id="UP000028680">
    <property type="component" value="Chromosome"/>
</dbReference>
<dbReference type="GO" id="GO:0006310">
    <property type="term" value="P:DNA recombination"/>
    <property type="evidence" value="ECO:0007669"/>
    <property type="project" value="UniProtKB-KW"/>
</dbReference>
<name>A0AAN0RID9_9RHOB</name>
<keyword evidence="2" id="KW-0229">DNA integration</keyword>
<evidence type="ECO:0000313" key="8">
    <source>
        <dbReference type="EMBL" id="AII86738.1"/>
    </source>
</evidence>
<dbReference type="Pfam" id="PF13356">
    <property type="entry name" value="Arm-DNA-bind_3"/>
    <property type="match status" value="1"/>
</dbReference>
<protein>
    <submittedName>
        <fullName evidence="8">Prophage integrase</fullName>
    </submittedName>
</protein>
<keyword evidence="4" id="KW-0233">DNA recombination</keyword>
<dbReference type="InterPro" id="IPR013762">
    <property type="entry name" value="Integrase-like_cat_sf"/>
</dbReference>
<feature type="domain" description="Core-binding (CB)" evidence="7">
    <location>
        <begin position="102"/>
        <end position="180"/>
    </location>
</feature>
<evidence type="ECO:0000256" key="4">
    <source>
        <dbReference type="ARBA" id="ARBA00023172"/>
    </source>
</evidence>
<dbReference type="SUPFAM" id="SSF56349">
    <property type="entry name" value="DNA breaking-rejoining enzymes"/>
    <property type="match status" value="1"/>
</dbReference>
<dbReference type="EMBL" id="CP003984">
    <property type="protein sequence ID" value="AII86738.1"/>
    <property type="molecule type" value="Genomic_DNA"/>
</dbReference>
<dbReference type="InterPro" id="IPR011010">
    <property type="entry name" value="DNA_brk_join_enz"/>
</dbReference>
<dbReference type="Pfam" id="PF00589">
    <property type="entry name" value="Phage_integrase"/>
    <property type="match status" value="1"/>
</dbReference>
<dbReference type="PANTHER" id="PTHR30629">
    <property type="entry name" value="PROPHAGE INTEGRASE"/>
    <property type="match status" value="1"/>
</dbReference>
<evidence type="ECO:0000259" key="7">
    <source>
        <dbReference type="PROSITE" id="PS51900"/>
    </source>
</evidence>